<dbReference type="InterPro" id="IPR039421">
    <property type="entry name" value="Type_1_exporter"/>
</dbReference>
<dbReference type="Pfam" id="PF00664">
    <property type="entry name" value="ABC_membrane"/>
    <property type="match status" value="1"/>
</dbReference>
<dbReference type="PROSITE" id="PS50929">
    <property type="entry name" value="ABC_TM1F"/>
    <property type="match status" value="1"/>
</dbReference>
<dbReference type="Gene3D" id="3.40.50.300">
    <property type="entry name" value="P-loop containing nucleotide triphosphate hydrolases"/>
    <property type="match status" value="1"/>
</dbReference>
<gene>
    <name evidence="10" type="ORF">AABL52_21855</name>
</gene>
<evidence type="ECO:0000259" key="9">
    <source>
        <dbReference type="PROSITE" id="PS50929"/>
    </source>
</evidence>
<dbReference type="RefSeq" id="WP_341518398.1">
    <property type="nucleotide sequence ID" value="NZ_CP151108.1"/>
</dbReference>
<evidence type="ECO:0000256" key="4">
    <source>
        <dbReference type="ARBA" id="ARBA00022840"/>
    </source>
</evidence>
<feature type="domain" description="ABC transporter" evidence="8">
    <location>
        <begin position="343"/>
        <end position="582"/>
    </location>
</feature>
<feature type="transmembrane region" description="Helical" evidence="7">
    <location>
        <begin position="135"/>
        <end position="162"/>
    </location>
</feature>
<dbReference type="Gene3D" id="1.20.1560.10">
    <property type="entry name" value="ABC transporter type 1, transmembrane domain"/>
    <property type="match status" value="1"/>
</dbReference>
<feature type="transmembrane region" description="Helical" evidence="7">
    <location>
        <begin position="168"/>
        <end position="187"/>
    </location>
</feature>
<dbReference type="SUPFAM" id="SSF90123">
    <property type="entry name" value="ABC transporter transmembrane region"/>
    <property type="match status" value="1"/>
</dbReference>
<evidence type="ECO:0000256" key="5">
    <source>
        <dbReference type="ARBA" id="ARBA00022989"/>
    </source>
</evidence>
<feature type="transmembrane region" description="Helical" evidence="7">
    <location>
        <begin position="285"/>
        <end position="306"/>
    </location>
</feature>
<dbReference type="InterPro" id="IPR003439">
    <property type="entry name" value="ABC_transporter-like_ATP-bd"/>
</dbReference>
<keyword evidence="6 7" id="KW-0472">Membrane</keyword>
<reference evidence="10 11" key="1">
    <citation type="submission" date="2024-04" db="EMBL/GenBank/DDBJ databases">
        <title>Complete genome sequence of Bacillus mobilis strains derived from soil.</title>
        <authorList>
            <person name="Jung H."/>
            <person name="Choi S."/>
            <person name="Kim Y."/>
            <person name="Han J.A."/>
            <person name="Kim E.Y."/>
            <person name="Lee H.-S."/>
        </authorList>
    </citation>
    <scope>NUCLEOTIDE SEQUENCE [LARGE SCALE GENOMIC DNA]</scope>
    <source>
        <strain evidence="10 11">IMGN7</strain>
    </source>
</reference>
<dbReference type="Proteomes" id="UP001485505">
    <property type="component" value="Chromosome"/>
</dbReference>
<dbReference type="SMART" id="SM00382">
    <property type="entry name" value="AAA"/>
    <property type="match status" value="1"/>
</dbReference>
<evidence type="ECO:0000313" key="10">
    <source>
        <dbReference type="EMBL" id="WZF29917.1"/>
    </source>
</evidence>
<dbReference type="PANTHER" id="PTHR43394">
    <property type="entry name" value="ATP-DEPENDENT PERMEASE MDL1, MITOCHONDRIAL"/>
    <property type="match status" value="1"/>
</dbReference>
<dbReference type="SUPFAM" id="SSF52540">
    <property type="entry name" value="P-loop containing nucleoside triphosphate hydrolases"/>
    <property type="match status" value="1"/>
</dbReference>
<comment type="subcellular location">
    <subcellularLocation>
        <location evidence="1">Cell membrane</location>
        <topology evidence="1">Multi-pass membrane protein</topology>
    </subcellularLocation>
</comment>
<organism evidence="10 11">
    <name type="scientific">Bacillus paramobilis</name>
    <dbReference type="NCBI Taxonomy" id="2817477"/>
    <lineage>
        <taxon>Bacteria</taxon>
        <taxon>Bacillati</taxon>
        <taxon>Bacillota</taxon>
        <taxon>Bacilli</taxon>
        <taxon>Bacillales</taxon>
        <taxon>Bacillaceae</taxon>
        <taxon>Bacillus</taxon>
        <taxon>Bacillus cereus group</taxon>
    </lineage>
</organism>
<evidence type="ECO:0000313" key="11">
    <source>
        <dbReference type="Proteomes" id="UP001485505"/>
    </source>
</evidence>
<dbReference type="InterPro" id="IPR036640">
    <property type="entry name" value="ABC1_TM_sf"/>
</dbReference>
<feature type="transmembrane region" description="Helical" evidence="7">
    <location>
        <begin position="27"/>
        <end position="48"/>
    </location>
</feature>
<dbReference type="PROSITE" id="PS00211">
    <property type="entry name" value="ABC_TRANSPORTER_1"/>
    <property type="match status" value="1"/>
</dbReference>
<keyword evidence="3" id="KW-0547">Nucleotide-binding</keyword>
<dbReference type="CDD" id="cd18551">
    <property type="entry name" value="ABC_6TM_LmrA_like"/>
    <property type="match status" value="1"/>
</dbReference>
<evidence type="ECO:0000256" key="2">
    <source>
        <dbReference type="ARBA" id="ARBA00022692"/>
    </source>
</evidence>
<sequence>MNKDKSSNYKYTWRDFFKLINLAKPKYGLFILSCIISAMSAIVSTFIPNFLKNFIDGFAVSGNVDMRILFGLVTLFILQMVTGLIASYLLSVIGLKIVANVRGLAWTKIVKLPAGFFDKNESGDIASRLVNDTTVLYNLVSISFSQFINAVLMILFCGFWLFYYDWELSLIIIGAIPLFLAFFIPLGKKLSSLSKEQQRSMGRLNISAIEMISENKLIKSFTAENYQIKKGLENIDDLKCIGIKQAKWMATVNPIINLLMMLIIISIVGYGGVKLANGELSPGTFIAFLTLIFYIMGPMVNFGGFFSQLQKTKGATERISNLMYEYEEDLDKGKVLNVTNKDIEIRNLSFKYNNEDNESFTLQNLNLVIKGGHTYAFVGPSGSGKTTLVSLLERFYKPSDGEIYIGGENIEDFSINSWRSQIGYVSQEHSLISGTIRENILFGLDESPRSEEEIINACKMAYAWEFIEDLPNGLDTNVGEKGLMLSGGQRQRIAIARMFFKNPKIILLDEATANLDSKSEQQVQYAMKNIAKDRTAIVIAHRLSTIIDAENIIFMENGKITGQGKHDELQKHHQLYNQFCELQLQAR</sequence>
<keyword evidence="2 7" id="KW-0812">Transmembrane</keyword>
<feature type="domain" description="ABC transmembrane type-1" evidence="9">
    <location>
        <begin position="31"/>
        <end position="311"/>
    </location>
</feature>
<evidence type="ECO:0000259" key="8">
    <source>
        <dbReference type="PROSITE" id="PS50893"/>
    </source>
</evidence>
<dbReference type="PROSITE" id="PS50893">
    <property type="entry name" value="ABC_TRANSPORTER_2"/>
    <property type="match status" value="1"/>
</dbReference>
<dbReference type="InterPro" id="IPR017871">
    <property type="entry name" value="ABC_transporter-like_CS"/>
</dbReference>
<feature type="transmembrane region" description="Helical" evidence="7">
    <location>
        <begin position="255"/>
        <end position="273"/>
    </location>
</feature>
<dbReference type="InterPro" id="IPR027417">
    <property type="entry name" value="P-loop_NTPase"/>
</dbReference>
<evidence type="ECO:0000256" key="3">
    <source>
        <dbReference type="ARBA" id="ARBA00022741"/>
    </source>
</evidence>
<evidence type="ECO:0000256" key="6">
    <source>
        <dbReference type="ARBA" id="ARBA00023136"/>
    </source>
</evidence>
<feature type="transmembrane region" description="Helical" evidence="7">
    <location>
        <begin position="68"/>
        <end position="90"/>
    </location>
</feature>
<proteinExistence type="predicted"/>
<name>A0ABZ2VL37_9BACI</name>
<dbReference type="InterPro" id="IPR011527">
    <property type="entry name" value="ABC1_TM_dom"/>
</dbReference>
<dbReference type="Pfam" id="PF00005">
    <property type="entry name" value="ABC_tran"/>
    <property type="match status" value="1"/>
</dbReference>
<evidence type="ECO:0000256" key="1">
    <source>
        <dbReference type="ARBA" id="ARBA00004651"/>
    </source>
</evidence>
<dbReference type="EMBL" id="CP151108">
    <property type="protein sequence ID" value="WZF29917.1"/>
    <property type="molecule type" value="Genomic_DNA"/>
</dbReference>
<keyword evidence="11" id="KW-1185">Reference proteome</keyword>
<dbReference type="GO" id="GO:0005524">
    <property type="term" value="F:ATP binding"/>
    <property type="evidence" value="ECO:0007669"/>
    <property type="project" value="UniProtKB-KW"/>
</dbReference>
<keyword evidence="4 10" id="KW-0067">ATP-binding</keyword>
<protein>
    <submittedName>
        <fullName evidence="10">ABC transporter ATP-binding protein</fullName>
    </submittedName>
</protein>
<accession>A0ABZ2VL37</accession>
<evidence type="ECO:0000256" key="7">
    <source>
        <dbReference type="SAM" id="Phobius"/>
    </source>
</evidence>
<keyword evidence="5 7" id="KW-1133">Transmembrane helix</keyword>
<dbReference type="PANTHER" id="PTHR43394:SF1">
    <property type="entry name" value="ATP-BINDING CASSETTE SUB-FAMILY B MEMBER 10, MITOCHONDRIAL"/>
    <property type="match status" value="1"/>
</dbReference>
<dbReference type="InterPro" id="IPR003593">
    <property type="entry name" value="AAA+_ATPase"/>
</dbReference>